<dbReference type="GO" id="GO:0003697">
    <property type="term" value="F:single-stranded DNA binding"/>
    <property type="evidence" value="ECO:0007669"/>
    <property type="project" value="UniProtKB-UniRule"/>
</dbReference>
<evidence type="ECO:0000259" key="14">
    <source>
        <dbReference type="Pfam" id="PF02463"/>
    </source>
</evidence>
<keyword evidence="7 12" id="KW-0227">DNA damage</keyword>
<dbReference type="GO" id="GO:0005737">
    <property type="term" value="C:cytoplasm"/>
    <property type="evidence" value="ECO:0007669"/>
    <property type="project" value="UniProtKB-SubCell"/>
</dbReference>
<proteinExistence type="inferred from homology"/>
<protein>
    <recommendedName>
        <fullName evidence="3 12">DNA replication and repair protein RecF</fullName>
    </recommendedName>
</protein>
<dbReference type="InterPro" id="IPR042174">
    <property type="entry name" value="RecF_2"/>
</dbReference>
<evidence type="ECO:0000256" key="6">
    <source>
        <dbReference type="ARBA" id="ARBA00022741"/>
    </source>
</evidence>
<dbReference type="Pfam" id="PF02463">
    <property type="entry name" value="SMC_N"/>
    <property type="match status" value="1"/>
</dbReference>
<evidence type="ECO:0000256" key="7">
    <source>
        <dbReference type="ARBA" id="ARBA00022763"/>
    </source>
</evidence>
<comment type="function">
    <text evidence="12 13">The RecF protein is involved in DNA metabolism; it is required for DNA replication and normal SOS inducibility. RecF binds preferentially to single-stranded, linear DNA. It also seems to bind ATP.</text>
</comment>
<dbReference type="PANTHER" id="PTHR32182">
    <property type="entry name" value="DNA REPLICATION AND REPAIR PROTEIN RECF"/>
    <property type="match status" value="1"/>
</dbReference>
<reference evidence="15" key="1">
    <citation type="submission" date="2019-11" db="EMBL/GenBank/DDBJ databases">
        <authorList>
            <person name="Feng L."/>
        </authorList>
    </citation>
    <scope>NUCLEOTIDE SEQUENCE</scope>
    <source>
        <strain evidence="15">ElimosumLFYP34</strain>
    </source>
</reference>
<accession>A0A6N3DPN1</accession>
<dbReference type="EMBL" id="CACRTR010000009">
    <property type="protein sequence ID" value="VYU30145.1"/>
    <property type="molecule type" value="Genomic_DNA"/>
</dbReference>
<dbReference type="Gene3D" id="1.20.1050.90">
    <property type="entry name" value="RecF/RecN/SMC, N-terminal domain"/>
    <property type="match status" value="1"/>
</dbReference>
<dbReference type="GO" id="GO:0005524">
    <property type="term" value="F:ATP binding"/>
    <property type="evidence" value="ECO:0007669"/>
    <property type="project" value="UniProtKB-UniRule"/>
</dbReference>
<evidence type="ECO:0000313" key="15">
    <source>
        <dbReference type="EMBL" id="VYU30145.1"/>
    </source>
</evidence>
<dbReference type="InterPro" id="IPR003395">
    <property type="entry name" value="RecF/RecN/SMC_N"/>
</dbReference>
<keyword evidence="9 12" id="KW-0238">DNA-binding</keyword>
<comment type="similarity">
    <text evidence="2 12 13">Belongs to the RecF family.</text>
</comment>
<keyword evidence="10 12" id="KW-0234">DNA repair</keyword>
<keyword evidence="4 12" id="KW-0963">Cytoplasm</keyword>
<evidence type="ECO:0000256" key="5">
    <source>
        <dbReference type="ARBA" id="ARBA00022705"/>
    </source>
</evidence>
<dbReference type="SUPFAM" id="SSF52540">
    <property type="entry name" value="P-loop containing nucleoside triphosphate hydrolases"/>
    <property type="match status" value="1"/>
</dbReference>
<keyword evidence="6 12" id="KW-0547">Nucleotide-binding</keyword>
<name>A0A6N3DPN1_EUBLI</name>
<sequence length="371" mass="42934">MILTRLHLVHYRNYRDETLEFSPGINVICGQNAQGKTNLVESIHLLSRGYSHKTGTLMDMVGFDESGFFVQADIVKEDTSHTLSIKMQDKKKTVLLNGKKETRRDAVLGVLTTILFEPDDLKIVKEGPEKRRRFMNNEISGFKPNYPYILKNYAKIHNQRNALLKEIKYDSTLALTLDSWDEQLVKYGSMLMRYRIDYLRRLNVKARELHRELSGGQEELVLFYQNNVLENPQEFSDLERIFREKLQASRQEDIARGSTTYGPHVDDIMIHLNGKDAKKYGSQGQQRTAAISLKLSQIEIYRESTGDYPVVLLDDILSELDDRRQRNILSILGKTQAFITCTDPSFIEHYSELPSKILKIEDGRQLKQIEN</sequence>
<dbReference type="InterPro" id="IPR001238">
    <property type="entry name" value="DNA-binding_RecF"/>
</dbReference>
<dbReference type="PROSITE" id="PS00618">
    <property type="entry name" value="RECF_2"/>
    <property type="match status" value="1"/>
</dbReference>
<evidence type="ECO:0000256" key="13">
    <source>
        <dbReference type="RuleBase" id="RU000578"/>
    </source>
</evidence>
<dbReference type="GO" id="GO:0009432">
    <property type="term" value="P:SOS response"/>
    <property type="evidence" value="ECO:0007669"/>
    <property type="project" value="UniProtKB-UniRule"/>
</dbReference>
<evidence type="ECO:0000256" key="8">
    <source>
        <dbReference type="ARBA" id="ARBA00022840"/>
    </source>
</evidence>
<feature type="binding site" evidence="12">
    <location>
        <begin position="30"/>
        <end position="37"/>
    </location>
    <ligand>
        <name>ATP</name>
        <dbReference type="ChEBI" id="CHEBI:30616"/>
    </ligand>
</feature>
<dbReference type="PROSITE" id="PS00617">
    <property type="entry name" value="RECF_1"/>
    <property type="match status" value="1"/>
</dbReference>
<evidence type="ECO:0000256" key="1">
    <source>
        <dbReference type="ARBA" id="ARBA00004496"/>
    </source>
</evidence>
<evidence type="ECO:0000256" key="9">
    <source>
        <dbReference type="ARBA" id="ARBA00023125"/>
    </source>
</evidence>
<keyword evidence="5 12" id="KW-0235">DNA replication</keyword>
<dbReference type="InterPro" id="IPR018078">
    <property type="entry name" value="DNA-binding_RecF_CS"/>
</dbReference>
<dbReference type="HAMAP" id="MF_00365">
    <property type="entry name" value="RecF"/>
    <property type="match status" value="1"/>
</dbReference>
<dbReference type="AlphaFoldDB" id="A0A6N3DPN1"/>
<comment type="subcellular location">
    <subcellularLocation>
        <location evidence="1 12 13">Cytoplasm</location>
    </subcellularLocation>
</comment>
<dbReference type="GO" id="GO:0006302">
    <property type="term" value="P:double-strand break repair"/>
    <property type="evidence" value="ECO:0007669"/>
    <property type="project" value="TreeGrafter"/>
</dbReference>
<evidence type="ECO:0000256" key="3">
    <source>
        <dbReference type="ARBA" id="ARBA00020170"/>
    </source>
</evidence>
<dbReference type="PANTHER" id="PTHR32182:SF0">
    <property type="entry name" value="DNA REPLICATION AND REPAIR PROTEIN RECF"/>
    <property type="match status" value="1"/>
</dbReference>
<organism evidence="15">
    <name type="scientific">Eubacterium limosum</name>
    <dbReference type="NCBI Taxonomy" id="1736"/>
    <lineage>
        <taxon>Bacteria</taxon>
        <taxon>Bacillati</taxon>
        <taxon>Bacillota</taxon>
        <taxon>Clostridia</taxon>
        <taxon>Eubacteriales</taxon>
        <taxon>Eubacteriaceae</taxon>
        <taxon>Eubacterium</taxon>
    </lineage>
</organism>
<evidence type="ECO:0000256" key="10">
    <source>
        <dbReference type="ARBA" id="ARBA00023204"/>
    </source>
</evidence>
<gene>
    <name evidence="12 15" type="primary">recF</name>
    <name evidence="15" type="ORF">ELLFYP34_03183</name>
</gene>
<evidence type="ECO:0000256" key="4">
    <source>
        <dbReference type="ARBA" id="ARBA00022490"/>
    </source>
</evidence>
<evidence type="ECO:0000256" key="2">
    <source>
        <dbReference type="ARBA" id="ARBA00008016"/>
    </source>
</evidence>
<feature type="domain" description="RecF/RecN/SMC N-terminal" evidence="14">
    <location>
        <begin position="3"/>
        <end position="352"/>
    </location>
</feature>
<dbReference type="InterPro" id="IPR027417">
    <property type="entry name" value="P-loop_NTPase"/>
</dbReference>
<evidence type="ECO:0000256" key="12">
    <source>
        <dbReference type="HAMAP-Rule" id="MF_00365"/>
    </source>
</evidence>
<evidence type="ECO:0000256" key="11">
    <source>
        <dbReference type="ARBA" id="ARBA00023236"/>
    </source>
</evidence>
<keyword evidence="11 12" id="KW-0742">SOS response</keyword>
<dbReference type="GO" id="GO:0000731">
    <property type="term" value="P:DNA synthesis involved in DNA repair"/>
    <property type="evidence" value="ECO:0007669"/>
    <property type="project" value="TreeGrafter"/>
</dbReference>
<dbReference type="Gene3D" id="3.40.50.300">
    <property type="entry name" value="P-loop containing nucleotide triphosphate hydrolases"/>
    <property type="match status" value="1"/>
</dbReference>
<keyword evidence="8 12" id="KW-0067">ATP-binding</keyword>
<dbReference type="GO" id="GO:0006260">
    <property type="term" value="P:DNA replication"/>
    <property type="evidence" value="ECO:0007669"/>
    <property type="project" value="UniProtKB-UniRule"/>
</dbReference>
<dbReference type="NCBIfam" id="TIGR00611">
    <property type="entry name" value="recf"/>
    <property type="match status" value="1"/>
</dbReference>